<evidence type="ECO:0000313" key="1">
    <source>
        <dbReference type="EMBL" id="EFQ83937.1"/>
    </source>
</evidence>
<comment type="caution">
    <text evidence="1">The sequence shown here is derived from an EMBL/GenBank/DDBJ whole genome shotgun (WGS) entry which is preliminary data.</text>
</comment>
<dbReference type="SUPFAM" id="SSF56784">
    <property type="entry name" value="HAD-like"/>
    <property type="match status" value="1"/>
</dbReference>
<dbReference type="EMBL" id="ACLF03000003">
    <property type="protein sequence ID" value="EFQ83937.1"/>
    <property type="molecule type" value="Genomic_DNA"/>
</dbReference>
<name>E2S9L3_9ACTN</name>
<keyword evidence="2" id="KW-1185">Reference proteome</keyword>
<proteinExistence type="predicted"/>
<dbReference type="InterPro" id="IPR023214">
    <property type="entry name" value="HAD_sf"/>
</dbReference>
<organism evidence="1 2">
    <name type="scientific">Aeromicrobium marinum DSM 15272</name>
    <dbReference type="NCBI Taxonomy" id="585531"/>
    <lineage>
        <taxon>Bacteria</taxon>
        <taxon>Bacillati</taxon>
        <taxon>Actinomycetota</taxon>
        <taxon>Actinomycetes</taxon>
        <taxon>Propionibacteriales</taxon>
        <taxon>Nocardioidaceae</taxon>
        <taxon>Aeromicrobium</taxon>
    </lineage>
</organism>
<dbReference type="STRING" id="585531.HMPREF0063_10653"/>
<dbReference type="PANTHER" id="PTHR19288:SF95">
    <property type="entry name" value="D-GLYCEROL 3-PHOSPHATE PHOSPHATASE"/>
    <property type="match status" value="1"/>
</dbReference>
<protein>
    <submittedName>
        <fullName evidence="1">HAD hydrolase, family IIA</fullName>
    </submittedName>
</protein>
<dbReference type="Pfam" id="PF13242">
    <property type="entry name" value="Hydrolase_like"/>
    <property type="match status" value="1"/>
</dbReference>
<evidence type="ECO:0000313" key="2">
    <source>
        <dbReference type="Proteomes" id="UP000003111"/>
    </source>
</evidence>
<accession>E2S9L3</accession>
<dbReference type="HOGENOM" id="CLU_043473_1_0_11"/>
<reference evidence="1" key="1">
    <citation type="submission" date="2010-08" db="EMBL/GenBank/DDBJ databases">
        <authorList>
            <person name="Muzny D."/>
            <person name="Qin X."/>
            <person name="Buhay C."/>
            <person name="Dugan-Rocha S."/>
            <person name="Ding Y."/>
            <person name="Chen G."/>
            <person name="Hawes A."/>
            <person name="Holder M."/>
            <person name="Jhangiani S."/>
            <person name="Johnson A."/>
            <person name="Khan Z."/>
            <person name="Li Z."/>
            <person name="Liu W."/>
            <person name="Liu X."/>
            <person name="Perez L."/>
            <person name="Shen H."/>
            <person name="Wang Q."/>
            <person name="Watt J."/>
            <person name="Xi L."/>
            <person name="Xin Y."/>
            <person name="Zhou J."/>
            <person name="Deng J."/>
            <person name="Jiang H."/>
            <person name="Liu Y."/>
            <person name="Qu J."/>
            <person name="Song X.-Z."/>
            <person name="Zhang L."/>
            <person name="Villasana D."/>
            <person name="Johnson A."/>
            <person name="Liu J."/>
            <person name="Liyanage D."/>
            <person name="Lorensuhewa L."/>
            <person name="Robinson T."/>
            <person name="Song A."/>
            <person name="Song B.-B."/>
            <person name="Dinh H."/>
            <person name="Thornton R."/>
            <person name="Coyle M."/>
            <person name="Francisco L."/>
            <person name="Jackson L."/>
            <person name="Javaid M."/>
            <person name="Korchina V."/>
            <person name="Kovar C."/>
            <person name="Mata R."/>
            <person name="Mathew T."/>
            <person name="Ngo R."/>
            <person name="Nguyen L."/>
            <person name="Nguyen N."/>
            <person name="Okwuonu G."/>
            <person name="Ongeri F."/>
            <person name="Pham C."/>
            <person name="Simmons D."/>
            <person name="Wilczek-Boney K."/>
            <person name="Hale W."/>
            <person name="Jakkamsetti A."/>
            <person name="Pham P."/>
            <person name="Ruth R."/>
            <person name="San Lucas F."/>
            <person name="Warren J."/>
            <person name="Zhang J."/>
            <person name="Zhao Z."/>
            <person name="Zhou C."/>
            <person name="Zhu D."/>
            <person name="Lee S."/>
            <person name="Bess C."/>
            <person name="Blankenburg K."/>
            <person name="Forbes L."/>
            <person name="Fu Q."/>
            <person name="Gubbala S."/>
            <person name="Hirani K."/>
            <person name="Jayaseelan J.C."/>
            <person name="Lara F."/>
            <person name="Munidasa M."/>
            <person name="Palculict T."/>
            <person name="Patil S."/>
            <person name="Pu L.-L."/>
            <person name="Saada N."/>
            <person name="Tang L."/>
            <person name="Weissenberger G."/>
            <person name="Zhu Y."/>
            <person name="Hemphill L."/>
            <person name="Shang Y."/>
            <person name="Youmans B."/>
            <person name="Ayvaz T."/>
            <person name="Ross M."/>
            <person name="Santibanez J."/>
            <person name="Aqrawi P."/>
            <person name="Gross S."/>
            <person name="Joshi V."/>
            <person name="Fowler G."/>
            <person name="Nazareth L."/>
            <person name="Reid J."/>
            <person name="Worley K."/>
            <person name="Petrosino J."/>
            <person name="Highlander S."/>
            <person name="Gibbs R."/>
        </authorList>
    </citation>
    <scope>NUCLEOTIDE SEQUENCE [LARGE SCALE GENOMIC DNA]</scope>
    <source>
        <strain evidence="1">DSM 15272</strain>
    </source>
</reference>
<dbReference type="AlphaFoldDB" id="E2S9L3"/>
<dbReference type="Proteomes" id="UP000003111">
    <property type="component" value="Unassembled WGS sequence"/>
</dbReference>
<dbReference type="Pfam" id="PF13344">
    <property type="entry name" value="Hydrolase_6"/>
    <property type="match status" value="1"/>
</dbReference>
<gene>
    <name evidence="1" type="ORF">HMPREF0063_10653</name>
</gene>
<keyword evidence="1" id="KW-0378">Hydrolase</keyword>
<dbReference type="eggNOG" id="COG0647">
    <property type="taxonomic scope" value="Bacteria"/>
</dbReference>
<dbReference type="PANTHER" id="PTHR19288">
    <property type="entry name" value="4-NITROPHENYLPHOSPHATASE-RELATED"/>
    <property type="match status" value="1"/>
</dbReference>
<dbReference type="InterPro" id="IPR036412">
    <property type="entry name" value="HAD-like_sf"/>
</dbReference>
<dbReference type="GO" id="GO:0016791">
    <property type="term" value="F:phosphatase activity"/>
    <property type="evidence" value="ECO:0007669"/>
    <property type="project" value="TreeGrafter"/>
</dbReference>
<sequence>MWPAATREPLVAGFDLVMLDLDGVVYVGPDAVPGAADAIARVRTAGVPVAYVTNNASRTALEVAKHLTELGMPGVSEVDVVTAAQAVARLVAEAVPAGATVLVVGGRGLHEPLAGHGLRCVDAFDDQVAAVVQGYHPDVGWRDLAEASYAVQAGVPWFASNLDLTVPTPRGIAPGNGALVQVVRAATGAEPVVAGKPERALFDETTGRLGSERPLMVGDRPDTDIDGAIGRDIASLLVLTGVATLRDAAALPSGHRPTFVAPDLGGLHAPHPPVTVEAGSARCGRAEATLDRGTVVLTAGETGTVEAVRAVLGLAWSTADRTGRAPALDGTLDG</sequence>
<dbReference type="InterPro" id="IPR006357">
    <property type="entry name" value="HAD-SF_hydro_IIA"/>
</dbReference>
<dbReference type="Gene3D" id="3.40.50.1000">
    <property type="entry name" value="HAD superfamily/HAD-like"/>
    <property type="match status" value="2"/>
</dbReference>
<dbReference type="GO" id="GO:0005737">
    <property type="term" value="C:cytoplasm"/>
    <property type="evidence" value="ECO:0007669"/>
    <property type="project" value="TreeGrafter"/>
</dbReference>
<dbReference type="NCBIfam" id="TIGR01460">
    <property type="entry name" value="HAD-SF-IIA"/>
    <property type="match status" value="1"/>
</dbReference>